<accession>A0AA88A0B5</accession>
<keyword evidence="2" id="KW-1185">Reference proteome</keyword>
<protein>
    <submittedName>
        <fullName evidence="1">Uncharacterized protein</fullName>
    </submittedName>
</protein>
<dbReference type="AlphaFoldDB" id="A0AA88A0B5"/>
<comment type="caution">
    <text evidence="1">The sequence shown here is derived from an EMBL/GenBank/DDBJ whole genome shotgun (WGS) entry which is preliminary data.</text>
</comment>
<evidence type="ECO:0000313" key="2">
    <source>
        <dbReference type="Proteomes" id="UP001187192"/>
    </source>
</evidence>
<evidence type="ECO:0000313" key="1">
    <source>
        <dbReference type="EMBL" id="GMN43235.1"/>
    </source>
</evidence>
<reference evidence="1" key="1">
    <citation type="submission" date="2023-07" db="EMBL/GenBank/DDBJ databases">
        <title>draft genome sequence of fig (Ficus carica).</title>
        <authorList>
            <person name="Takahashi T."/>
            <person name="Nishimura K."/>
        </authorList>
    </citation>
    <scope>NUCLEOTIDE SEQUENCE</scope>
</reference>
<dbReference type="Proteomes" id="UP001187192">
    <property type="component" value="Unassembled WGS sequence"/>
</dbReference>
<name>A0AA88A0B5_FICCA</name>
<proteinExistence type="predicted"/>
<sequence>MATLFQSLGTVTALSSDNSFDSSTKFLVPSRRSLSERKASFVCVRSEMKPNPRARRADHLVMNAVATKADSSASSTGSKHGYE</sequence>
<organism evidence="1 2">
    <name type="scientific">Ficus carica</name>
    <name type="common">Common fig</name>
    <dbReference type="NCBI Taxonomy" id="3494"/>
    <lineage>
        <taxon>Eukaryota</taxon>
        <taxon>Viridiplantae</taxon>
        <taxon>Streptophyta</taxon>
        <taxon>Embryophyta</taxon>
        <taxon>Tracheophyta</taxon>
        <taxon>Spermatophyta</taxon>
        <taxon>Magnoliopsida</taxon>
        <taxon>eudicotyledons</taxon>
        <taxon>Gunneridae</taxon>
        <taxon>Pentapetalae</taxon>
        <taxon>rosids</taxon>
        <taxon>fabids</taxon>
        <taxon>Rosales</taxon>
        <taxon>Moraceae</taxon>
        <taxon>Ficeae</taxon>
        <taxon>Ficus</taxon>
    </lineage>
</organism>
<gene>
    <name evidence="1" type="ORF">TIFTF001_012439</name>
</gene>
<dbReference type="EMBL" id="BTGU01000016">
    <property type="protein sequence ID" value="GMN43235.1"/>
    <property type="molecule type" value="Genomic_DNA"/>
</dbReference>